<keyword evidence="9" id="KW-0807">Transducer</keyword>
<keyword evidence="8" id="KW-0675">Receptor</keyword>
<dbReference type="PANTHER" id="PTHR21137">
    <property type="entry name" value="ODORANT RECEPTOR"/>
    <property type="match status" value="1"/>
</dbReference>
<evidence type="ECO:0000313" key="12">
    <source>
        <dbReference type="Proteomes" id="UP001153292"/>
    </source>
</evidence>
<evidence type="ECO:0000256" key="8">
    <source>
        <dbReference type="ARBA" id="ARBA00023170"/>
    </source>
</evidence>
<dbReference type="InterPro" id="IPR004117">
    <property type="entry name" value="7tm6_olfct_rcpt"/>
</dbReference>
<dbReference type="Proteomes" id="UP001153292">
    <property type="component" value="Chromosome 20"/>
</dbReference>
<evidence type="ECO:0000256" key="6">
    <source>
        <dbReference type="ARBA" id="ARBA00022989"/>
    </source>
</evidence>
<evidence type="ECO:0000256" key="7">
    <source>
        <dbReference type="ARBA" id="ARBA00023136"/>
    </source>
</evidence>
<keyword evidence="5" id="KW-0552">Olfaction</keyword>
<evidence type="ECO:0008006" key="13">
    <source>
        <dbReference type="Google" id="ProtNLM"/>
    </source>
</evidence>
<name>A0ABN8B0P7_CHISP</name>
<comment type="subcellular location">
    <subcellularLocation>
        <location evidence="1">Cell membrane</location>
        <topology evidence="1">Multi-pass membrane protein</topology>
    </subcellularLocation>
</comment>
<evidence type="ECO:0000256" key="1">
    <source>
        <dbReference type="ARBA" id="ARBA00004651"/>
    </source>
</evidence>
<gene>
    <name evidence="11" type="ORF">CHILSU_LOCUS5670</name>
</gene>
<dbReference type="EMBL" id="OU963913">
    <property type="protein sequence ID" value="CAH0402430.1"/>
    <property type="molecule type" value="Genomic_DNA"/>
</dbReference>
<proteinExistence type="predicted"/>
<protein>
    <recommendedName>
        <fullName evidence="13">Odorant receptor</fullName>
    </recommendedName>
</protein>
<keyword evidence="6 10" id="KW-1133">Transmembrane helix</keyword>
<sequence length="180" mass="20641">MDPEQNETSMKWAQNEFNGGWALSAPSPFCTQPNADWSFNDLMSPTMCLYVLLCSITLCCSVVQLISKEATASQRLWIVQYSSGQILQLFLFCWHANELFLESQNIDGGVYASDWWKADVRMRKQILLLADCTLECYDARFSFLTDIMLLVKECRNEIANKTSDDDIKNIICTLKVHLRT</sequence>
<evidence type="ECO:0000313" key="11">
    <source>
        <dbReference type="EMBL" id="CAH0402430.1"/>
    </source>
</evidence>
<evidence type="ECO:0000256" key="3">
    <source>
        <dbReference type="ARBA" id="ARBA00022606"/>
    </source>
</evidence>
<evidence type="ECO:0000256" key="5">
    <source>
        <dbReference type="ARBA" id="ARBA00022725"/>
    </source>
</evidence>
<keyword evidence="7 10" id="KW-0472">Membrane</keyword>
<organism evidence="11 12">
    <name type="scientific">Chilo suppressalis</name>
    <name type="common">Asiatic rice borer moth</name>
    <dbReference type="NCBI Taxonomy" id="168631"/>
    <lineage>
        <taxon>Eukaryota</taxon>
        <taxon>Metazoa</taxon>
        <taxon>Ecdysozoa</taxon>
        <taxon>Arthropoda</taxon>
        <taxon>Hexapoda</taxon>
        <taxon>Insecta</taxon>
        <taxon>Pterygota</taxon>
        <taxon>Neoptera</taxon>
        <taxon>Endopterygota</taxon>
        <taxon>Lepidoptera</taxon>
        <taxon>Glossata</taxon>
        <taxon>Ditrysia</taxon>
        <taxon>Pyraloidea</taxon>
        <taxon>Crambidae</taxon>
        <taxon>Crambinae</taxon>
        <taxon>Chilo</taxon>
    </lineage>
</organism>
<reference evidence="11" key="1">
    <citation type="submission" date="2021-12" db="EMBL/GenBank/DDBJ databases">
        <authorList>
            <person name="King R."/>
        </authorList>
    </citation>
    <scope>NUCLEOTIDE SEQUENCE</scope>
</reference>
<evidence type="ECO:0000256" key="10">
    <source>
        <dbReference type="SAM" id="Phobius"/>
    </source>
</evidence>
<keyword evidence="2" id="KW-1003">Cell membrane</keyword>
<evidence type="ECO:0000256" key="4">
    <source>
        <dbReference type="ARBA" id="ARBA00022692"/>
    </source>
</evidence>
<keyword evidence="3" id="KW-0716">Sensory transduction</keyword>
<keyword evidence="12" id="KW-1185">Reference proteome</keyword>
<accession>A0ABN8B0P7</accession>
<evidence type="ECO:0000256" key="2">
    <source>
        <dbReference type="ARBA" id="ARBA00022475"/>
    </source>
</evidence>
<dbReference type="PANTHER" id="PTHR21137:SF35">
    <property type="entry name" value="ODORANT RECEPTOR 19A-RELATED"/>
    <property type="match status" value="1"/>
</dbReference>
<keyword evidence="4 10" id="KW-0812">Transmembrane</keyword>
<dbReference type="Pfam" id="PF02949">
    <property type="entry name" value="7tm_6"/>
    <property type="match status" value="1"/>
</dbReference>
<feature type="transmembrane region" description="Helical" evidence="10">
    <location>
        <begin position="42"/>
        <end position="66"/>
    </location>
</feature>
<evidence type="ECO:0000256" key="9">
    <source>
        <dbReference type="ARBA" id="ARBA00023224"/>
    </source>
</evidence>